<sequence length="394" mass="43619">MWGGEFTLTNAIFESTAGYTTTGSTILTNIEMLPKGLLFWRSATHFIGGMGIILFVLLILPNAKAARTSIYRSEVSGLSMLNFQMRMREIVRIIGIVYASLILAETIILWALGMTFFDAICHSFGTLATGGFSTKNTSIAFYNNIWIEITISFFMLLGGMHFGLIYATITGRKQNLFTSDVVKTYLAIIFIGILFISFKLVNDHVYNWGEAFRHASFQVVSLVTTTGFATVDTSVWPMFTIVVLIYFSIQCAMIGSTTGGLKFDRVYLFFQTFLKQIKQTKHPNAVYVLKMDKTLISSDIELQSMVYIIVYLVILLISTLALSAMDIDLITSFSGSVATLGTIGPGFGKTIGSMGNFSTLPDAAKYIFSTNMLLGRLEIMNVIVLLVSLTDKNK</sequence>
<evidence type="ECO:0000256" key="6">
    <source>
        <dbReference type="ARBA" id="ARBA00022989"/>
    </source>
</evidence>
<evidence type="ECO:0000256" key="5">
    <source>
        <dbReference type="ARBA" id="ARBA00022692"/>
    </source>
</evidence>
<evidence type="ECO:0000256" key="9">
    <source>
        <dbReference type="SAM" id="Phobius"/>
    </source>
</evidence>
<dbReference type="EMBL" id="VSSQ01020296">
    <property type="protein sequence ID" value="MPM65040.1"/>
    <property type="molecule type" value="Genomic_DNA"/>
</dbReference>
<comment type="similarity">
    <text evidence="2">Belongs to the TrkH potassium transport family.</text>
</comment>
<dbReference type="GO" id="GO:0008324">
    <property type="term" value="F:monoatomic cation transmembrane transporter activity"/>
    <property type="evidence" value="ECO:0007669"/>
    <property type="project" value="InterPro"/>
</dbReference>
<feature type="transmembrane region" description="Helical" evidence="9">
    <location>
        <begin position="90"/>
        <end position="112"/>
    </location>
</feature>
<evidence type="ECO:0000256" key="1">
    <source>
        <dbReference type="ARBA" id="ARBA00004651"/>
    </source>
</evidence>
<comment type="subcellular location">
    <subcellularLocation>
        <location evidence="1">Cell membrane</location>
        <topology evidence="1">Multi-pass membrane protein</topology>
    </subcellularLocation>
</comment>
<keyword evidence="5 9" id="KW-0812">Transmembrane</keyword>
<evidence type="ECO:0000313" key="10">
    <source>
        <dbReference type="EMBL" id="MPM65040.1"/>
    </source>
</evidence>
<feature type="transmembrane region" description="Helical" evidence="9">
    <location>
        <begin position="38"/>
        <end position="60"/>
    </location>
</feature>
<keyword evidence="3" id="KW-0813">Transport</keyword>
<keyword evidence="8 9" id="KW-0472">Membrane</keyword>
<feature type="transmembrane region" description="Helical" evidence="9">
    <location>
        <begin position="235"/>
        <end position="255"/>
    </location>
</feature>
<dbReference type="InterPro" id="IPR003445">
    <property type="entry name" value="Cat_transpt"/>
</dbReference>
<reference evidence="10" key="1">
    <citation type="submission" date="2019-08" db="EMBL/GenBank/DDBJ databases">
        <authorList>
            <person name="Kucharzyk K."/>
            <person name="Murdoch R.W."/>
            <person name="Higgins S."/>
            <person name="Loffler F."/>
        </authorList>
    </citation>
    <scope>NUCLEOTIDE SEQUENCE</scope>
</reference>
<dbReference type="AlphaFoldDB" id="A0A645BHU1"/>
<gene>
    <name evidence="10" type="primary">trkH_28</name>
    <name evidence="10" type="ORF">SDC9_111932</name>
</gene>
<dbReference type="GO" id="GO:0030001">
    <property type="term" value="P:metal ion transport"/>
    <property type="evidence" value="ECO:0007669"/>
    <property type="project" value="UniProtKB-ARBA"/>
</dbReference>
<dbReference type="GO" id="GO:0005886">
    <property type="term" value="C:plasma membrane"/>
    <property type="evidence" value="ECO:0007669"/>
    <property type="project" value="UniProtKB-SubCell"/>
</dbReference>
<evidence type="ECO:0000256" key="2">
    <source>
        <dbReference type="ARBA" id="ARBA00009137"/>
    </source>
</evidence>
<feature type="transmembrane region" description="Helical" evidence="9">
    <location>
        <begin position="305"/>
        <end position="325"/>
    </location>
</feature>
<feature type="transmembrane region" description="Helical" evidence="9">
    <location>
        <begin position="181"/>
        <end position="201"/>
    </location>
</feature>
<accession>A0A645BHU1</accession>
<keyword evidence="4" id="KW-1003">Cell membrane</keyword>
<feature type="transmembrane region" description="Helical" evidence="9">
    <location>
        <begin position="366"/>
        <end position="389"/>
    </location>
</feature>
<evidence type="ECO:0000256" key="7">
    <source>
        <dbReference type="ARBA" id="ARBA00023065"/>
    </source>
</evidence>
<dbReference type="PANTHER" id="PTHR32024">
    <property type="entry name" value="TRK SYSTEM POTASSIUM UPTAKE PROTEIN TRKG-RELATED"/>
    <property type="match status" value="1"/>
</dbReference>
<dbReference type="Pfam" id="PF02386">
    <property type="entry name" value="TrkH"/>
    <property type="match status" value="1"/>
</dbReference>
<evidence type="ECO:0000256" key="4">
    <source>
        <dbReference type="ARBA" id="ARBA00022475"/>
    </source>
</evidence>
<evidence type="ECO:0000256" key="3">
    <source>
        <dbReference type="ARBA" id="ARBA00022448"/>
    </source>
</evidence>
<feature type="transmembrane region" description="Helical" evidence="9">
    <location>
        <begin position="145"/>
        <end position="169"/>
    </location>
</feature>
<dbReference type="PANTHER" id="PTHR32024:SF2">
    <property type="entry name" value="TRK SYSTEM POTASSIUM UPTAKE PROTEIN TRKG-RELATED"/>
    <property type="match status" value="1"/>
</dbReference>
<evidence type="ECO:0000256" key="8">
    <source>
        <dbReference type="ARBA" id="ARBA00023136"/>
    </source>
</evidence>
<keyword evidence="7" id="KW-0406">Ion transport</keyword>
<keyword evidence="6 9" id="KW-1133">Transmembrane helix</keyword>
<protein>
    <submittedName>
        <fullName evidence="10">Trk system potassium uptake protein TrkH</fullName>
    </submittedName>
</protein>
<name>A0A645BHU1_9ZZZZ</name>
<comment type="caution">
    <text evidence="10">The sequence shown here is derived from an EMBL/GenBank/DDBJ whole genome shotgun (WGS) entry which is preliminary data.</text>
</comment>
<proteinExistence type="inferred from homology"/>
<organism evidence="10">
    <name type="scientific">bioreactor metagenome</name>
    <dbReference type="NCBI Taxonomy" id="1076179"/>
    <lineage>
        <taxon>unclassified sequences</taxon>
        <taxon>metagenomes</taxon>
        <taxon>ecological metagenomes</taxon>
    </lineage>
</organism>